<feature type="transmembrane region" description="Helical" evidence="1">
    <location>
        <begin position="12"/>
        <end position="33"/>
    </location>
</feature>
<protein>
    <submittedName>
        <fullName evidence="2">Uncharacterized protein</fullName>
    </submittedName>
</protein>
<organism evidence="2 3">
    <name type="scientific">Virgibacillus byunsanensis</name>
    <dbReference type="NCBI Taxonomy" id="570945"/>
    <lineage>
        <taxon>Bacteria</taxon>
        <taxon>Bacillati</taxon>
        <taxon>Bacillota</taxon>
        <taxon>Bacilli</taxon>
        <taxon>Bacillales</taxon>
        <taxon>Bacillaceae</taxon>
        <taxon>Virgibacillus</taxon>
    </lineage>
</organism>
<evidence type="ECO:0000313" key="3">
    <source>
        <dbReference type="Proteomes" id="UP001597040"/>
    </source>
</evidence>
<keyword evidence="1" id="KW-0812">Transmembrane</keyword>
<evidence type="ECO:0000256" key="1">
    <source>
        <dbReference type="SAM" id="Phobius"/>
    </source>
</evidence>
<gene>
    <name evidence="2" type="ORF">ACFQ3N_18655</name>
</gene>
<keyword evidence="1" id="KW-1133">Transmembrane helix</keyword>
<dbReference type="RefSeq" id="WP_390364453.1">
    <property type="nucleotide sequence ID" value="NZ_JBHTKJ010000073.1"/>
</dbReference>
<sequence length="110" mass="13175">MFRIITQNILSFLVASLLFYLIVINADFLYLIITAPGMFLLDLFGINFHELGVIRVILQIIFLIIIFILTYLFMVKFNEWLEKNMFNIYLLQVCSIWILFGIVHYLFWLK</sequence>
<keyword evidence="3" id="KW-1185">Reference proteome</keyword>
<name>A0ABW3LPQ6_9BACI</name>
<keyword evidence="1" id="KW-0472">Membrane</keyword>
<reference evidence="3" key="1">
    <citation type="journal article" date="2019" name="Int. J. Syst. Evol. Microbiol.">
        <title>The Global Catalogue of Microorganisms (GCM) 10K type strain sequencing project: providing services to taxonomists for standard genome sequencing and annotation.</title>
        <authorList>
            <consortium name="The Broad Institute Genomics Platform"/>
            <consortium name="The Broad Institute Genome Sequencing Center for Infectious Disease"/>
            <person name="Wu L."/>
            <person name="Ma J."/>
        </authorList>
    </citation>
    <scope>NUCLEOTIDE SEQUENCE [LARGE SCALE GENOMIC DNA]</scope>
    <source>
        <strain evidence="3">CCUG 56754</strain>
    </source>
</reference>
<feature type="transmembrane region" description="Helical" evidence="1">
    <location>
        <begin position="86"/>
        <end position="107"/>
    </location>
</feature>
<feature type="transmembrane region" description="Helical" evidence="1">
    <location>
        <begin position="53"/>
        <end position="74"/>
    </location>
</feature>
<evidence type="ECO:0000313" key="2">
    <source>
        <dbReference type="EMBL" id="MFD1040401.1"/>
    </source>
</evidence>
<proteinExistence type="predicted"/>
<accession>A0ABW3LPQ6</accession>
<dbReference type="Proteomes" id="UP001597040">
    <property type="component" value="Unassembled WGS sequence"/>
</dbReference>
<comment type="caution">
    <text evidence="2">The sequence shown here is derived from an EMBL/GenBank/DDBJ whole genome shotgun (WGS) entry which is preliminary data.</text>
</comment>
<dbReference type="EMBL" id="JBHTKJ010000073">
    <property type="protein sequence ID" value="MFD1040401.1"/>
    <property type="molecule type" value="Genomic_DNA"/>
</dbReference>